<dbReference type="Pfam" id="PF12833">
    <property type="entry name" value="HTH_18"/>
    <property type="match status" value="1"/>
</dbReference>
<gene>
    <name evidence="6" type="ORF">B8V81_1045</name>
</gene>
<dbReference type="InterPro" id="IPR003313">
    <property type="entry name" value="AraC-bd"/>
</dbReference>
<dbReference type="Gene3D" id="1.10.10.60">
    <property type="entry name" value="Homeodomain-like"/>
    <property type="match status" value="2"/>
</dbReference>
<dbReference type="PANTHER" id="PTHR46796">
    <property type="entry name" value="HTH-TYPE TRANSCRIPTIONAL ACTIVATOR RHAS-RELATED"/>
    <property type="match status" value="1"/>
</dbReference>
<dbReference type="InterPro" id="IPR018060">
    <property type="entry name" value="HTH_AraC"/>
</dbReference>
<reference evidence="6 7" key="1">
    <citation type="submission" date="2017-05" db="EMBL/GenBank/DDBJ databases">
        <title>Functional genome analysis of Paenibacillus pasadenensis strain R16: insights on endophytic life style and antifungal activity.</title>
        <authorList>
            <person name="Passera A."/>
            <person name="Marcolungo L."/>
            <person name="Casati P."/>
            <person name="Brasca M."/>
            <person name="Quaglino F."/>
            <person name="Delledonne M."/>
        </authorList>
    </citation>
    <scope>NUCLEOTIDE SEQUENCE [LARGE SCALE GENOMIC DNA]</scope>
    <source>
        <strain evidence="6 7">R16</strain>
    </source>
</reference>
<evidence type="ECO:0000259" key="5">
    <source>
        <dbReference type="PROSITE" id="PS01124"/>
    </source>
</evidence>
<dbReference type="SUPFAM" id="SSF51215">
    <property type="entry name" value="Regulatory protein AraC"/>
    <property type="match status" value="1"/>
</dbReference>
<keyword evidence="7" id="KW-1185">Reference proteome</keyword>
<dbReference type="InterPro" id="IPR037923">
    <property type="entry name" value="HTH-like"/>
</dbReference>
<evidence type="ECO:0000313" key="7">
    <source>
        <dbReference type="Proteomes" id="UP000234789"/>
    </source>
</evidence>
<sequence>METSLLICDYSSHYKPFLHDVRSGLQHYLFRLQAEGTCEVSSGGASYRLAGGDLLLLRPGDDYHLSISEPAKKGRLSSGDYYLFCHGPWIDAWWSRKERPTVSRVGADEQLITLWRSLLLEKRRHALDEDAELKDALLRSLCLYIDRAIAESAPSGTPGTAALKIKRFIEERAFSTFKLEEAARHAGLSLSRAVRLFKEQFGKTMIQYAIEIRLQAAVEQIKYGELKLERIAKACGFASYSYFHRVFRTHFGLSPLEYRSLHHERGSGGPVGSGGSASSGGPVGSGGETGPE</sequence>
<keyword evidence="1" id="KW-0805">Transcription regulation</keyword>
<feature type="region of interest" description="Disordered" evidence="4">
    <location>
        <begin position="264"/>
        <end position="292"/>
    </location>
</feature>
<dbReference type="SUPFAM" id="SSF46689">
    <property type="entry name" value="Homeodomain-like"/>
    <property type="match status" value="1"/>
</dbReference>
<dbReference type="RefSeq" id="WP_101807900.1">
    <property type="nucleotide sequence ID" value="NZ_NFEZ01000003.1"/>
</dbReference>
<dbReference type="GO" id="GO:0003700">
    <property type="term" value="F:DNA-binding transcription factor activity"/>
    <property type="evidence" value="ECO:0007669"/>
    <property type="project" value="InterPro"/>
</dbReference>
<feature type="domain" description="HTH araC/xylS-type" evidence="5">
    <location>
        <begin position="163"/>
        <end position="261"/>
    </location>
</feature>
<keyword evidence="3" id="KW-0804">Transcription</keyword>
<organism evidence="6 7">
    <name type="scientific">Paenibacillus pasadenensis</name>
    <dbReference type="NCBI Taxonomy" id="217090"/>
    <lineage>
        <taxon>Bacteria</taxon>
        <taxon>Bacillati</taxon>
        <taxon>Bacillota</taxon>
        <taxon>Bacilli</taxon>
        <taxon>Bacillales</taxon>
        <taxon>Paenibacillaceae</taxon>
        <taxon>Paenibacillus</taxon>
    </lineage>
</organism>
<dbReference type="GO" id="GO:0043565">
    <property type="term" value="F:sequence-specific DNA binding"/>
    <property type="evidence" value="ECO:0007669"/>
    <property type="project" value="InterPro"/>
</dbReference>
<evidence type="ECO:0000313" key="6">
    <source>
        <dbReference type="EMBL" id="PLT46821.1"/>
    </source>
</evidence>
<dbReference type="Pfam" id="PF02311">
    <property type="entry name" value="AraC_binding"/>
    <property type="match status" value="1"/>
</dbReference>
<evidence type="ECO:0000256" key="3">
    <source>
        <dbReference type="ARBA" id="ARBA00023163"/>
    </source>
</evidence>
<evidence type="ECO:0000256" key="4">
    <source>
        <dbReference type="SAM" id="MobiDB-lite"/>
    </source>
</evidence>
<dbReference type="EMBL" id="NFEZ01000003">
    <property type="protein sequence ID" value="PLT46821.1"/>
    <property type="molecule type" value="Genomic_DNA"/>
</dbReference>
<evidence type="ECO:0000256" key="1">
    <source>
        <dbReference type="ARBA" id="ARBA00023015"/>
    </source>
</evidence>
<evidence type="ECO:0000256" key="2">
    <source>
        <dbReference type="ARBA" id="ARBA00023125"/>
    </source>
</evidence>
<dbReference type="InterPro" id="IPR009057">
    <property type="entry name" value="Homeodomain-like_sf"/>
</dbReference>
<dbReference type="SMART" id="SM00342">
    <property type="entry name" value="HTH_ARAC"/>
    <property type="match status" value="1"/>
</dbReference>
<dbReference type="Proteomes" id="UP000234789">
    <property type="component" value="Unassembled WGS sequence"/>
</dbReference>
<name>A0A2N5N902_9BACL</name>
<accession>A0A2N5N902</accession>
<keyword evidence="2" id="KW-0238">DNA-binding</keyword>
<dbReference type="PRINTS" id="PR00032">
    <property type="entry name" value="HTHARAC"/>
</dbReference>
<dbReference type="InterPro" id="IPR050204">
    <property type="entry name" value="AraC_XylS_family_regulators"/>
</dbReference>
<dbReference type="InterPro" id="IPR020449">
    <property type="entry name" value="Tscrpt_reg_AraC-type_HTH"/>
</dbReference>
<feature type="compositionally biased region" description="Gly residues" evidence="4">
    <location>
        <begin position="267"/>
        <end position="292"/>
    </location>
</feature>
<dbReference type="PROSITE" id="PS01124">
    <property type="entry name" value="HTH_ARAC_FAMILY_2"/>
    <property type="match status" value="1"/>
</dbReference>
<protein>
    <submittedName>
        <fullName evidence="6">Transcriptional regulator (AraC/XylS family)</fullName>
    </submittedName>
</protein>
<dbReference type="PANTHER" id="PTHR46796:SF6">
    <property type="entry name" value="ARAC SUBFAMILY"/>
    <property type="match status" value="1"/>
</dbReference>
<comment type="caution">
    <text evidence="6">The sequence shown here is derived from an EMBL/GenBank/DDBJ whole genome shotgun (WGS) entry which is preliminary data.</text>
</comment>
<dbReference type="AlphaFoldDB" id="A0A2N5N902"/>
<proteinExistence type="predicted"/>